<comment type="caution">
    <text evidence="1">The sequence shown here is derived from an EMBL/GenBank/DDBJ whole genome shotgun (WGS) entry which is preliminary data.</text>
</comment>
<protein>
    <submittedName>
        <fullName evidence="1">Glycoside hydrolase family 88 protein</fullName>
    </submittedName>
</protein>
<keyword evidence="2" id="KW-1185">Reference proteome</keyword>
<accession>A0ACC6R313</accession>
<gene>
    <name evidence="1" type="ORF">V6250_08430</name>
</gene>
<keyword evidence="1" id="KW-0378">Hydrolase</keyword>
<name>A0ACC6R313_9GAMM</name>
<organism evidence="1 2">
    <name type="scientific">Pseudoalteromonas undina</name>
    <dbReference type="NCBI Taxonomy" id="43660"/>
    <lineage>
        <taxon>Bacteria</taxon>
        <taxon>Pseudomonadati</taxon>
        <taxon>Pseudomonadota</taxon>
        <taxon>Gammaproteobacteria</taxon>
        <taxon>Alteromonadales</taxon>
        <taxon>Pseudoalteromonadaceae</taxon>
        <taxon>Pseudoalteromonas</taxon>
    </lineage>
</organism>
<evidence type="ECO:0000313" key="1">
    <source>
        <dbReference type="EMBL" id="MEL0604191.1"/>
    </source>
</evidence>
<proteinExistence type="predicted"/>
<sequence>MNKIITKSTMALAILLALPACDAVEQNNKQDTLLNDSAQFCSTTLDKAQLQLDDFRKAYTNPNKIPTSFSDGKVNFITPMGWTSGFVAGSFWYMYEHSQDKSWLDTATHWTNALEDMQFNRKTHDVGFIMNNSFGNGLRLTGNKNYSPILVSTAQTLMERYNPDIGATFSWSWGTWEFPVIIDNMMNLELLFNASLATGDKKYYDAAVSHATVTMEHHFRDDYSSYHLVNYSRDTGLPQSKQTFQGLTDDSSWSRGQAWGAYGYTMVYRYTKDEKFLNHARNIVNYLLSHKNMPEDLVPYFDYDAPEHPDVVNYRDSSAASLLASGLLELANYVEKEEAARYRKAAMRMLHSLSSPEYLAAKGENGHFLLKQATGNYPAGKELNAALNYGDYYYLEALNRCKNTI</sequence>
<reference evidence="1" key="1">
    <citation type="submission" date="2024-02" db="EMBL/GenBank/DDBJ databases">
        <title>Bacteria isolated from the canopy kelp, Nereocystis luetkeana.</title>
        <authorList>
            <person name="Pfister C.A."/>
            <person name="Younker I.T."/>
            <person name="Light S.H."/>
        </authorList>
    </citation>
    <scope>NUCLEOTIDE SEQUENCE</scope>
    <source>
        <strain evidence="1">TN.2.01</strain>
    </source>
</reference>
<dbReference type="Proteomes" id="UP001374952">
    <property type="component" value="Unassembled WGS sequence"/>
</dbReference>
<dbReference type="EMBL" id="JBAKAX010000006">
    <property type="protein sequence ID" value="MEL0604191.1"/>
    <property type="molecule type" value="Genomic_DNA"/>
</dbReference>
<evidence type="ECO:0000313" key="2">
    <source>
        <dbReference type="Proteomes" id="UP001374952"/>
    </source>
</evidence>